<evidence type="ECO:0000256" key="11">
    <source>
        <dbReference type="ARBA" id="ARBA00023134"/>
    </source>
</evidence>
<sequence>MVDYRIVTVWIWDTAGQEWFQSLGVAFYTGTDCCILVFDMTASNTFKTLDSKRDKFLIQAST</sequence>
<evidence type="ECO:0000256" key="16">
    <source>
        <dbReference type="ARBA" id="ARBA00037824"/>
    </source>
</evidence>
<evidence type="ECO:0000256" key="12">
    <source>
        <dbReference type="ARBA" id="ARBA00023136"/>
    </source>
</evidence>
<keyword evidence="5" id="KW-0813">Transport</keyword>
<evidence type="ECO:0000256" key="2">
    <source>
        <dbReference type="ARBA" id="ARBA00004502"/>
    </source>
</evidence>
<dbReference type="Pfam" id="PF00071">
    <property type="entry name" value="Ras"/>
    <property type="match status" value="1"/>
</dbReference>
<keyword evidence="6" id="KW-0488">Methylation</keyword>
<gene>
    <name evidence="20" type="ORF">rCG_49632</name>
</gene>
<evidence type="ECO:0000256" key="7">
    <source>
        <dbReference type="ARBA" id="ARBA00022677"/>
    </source>
</evidence>
<evidence type="ECO:0000256" key="17">
    <source>
        <dbReference type="ARBA" id="ARBA00037866"/>
    </source>
</evidence>
<dbReference type="PROSITE" id="PS51419">
    <property type="entry name" value="RAB"/>
    <property type="match status" value="1"/>
</dbReference>
<dbReference type="GO" id="GO:0003925">
    <property type="term" value="F:G protein activity"/>
    <property type="evidence" value="ECO:0007669"/>
    <property type="project" value="UniProtKB-EC"/>
</dbReference>
<dbReference type="Proteomes" id="UP000234681">
    <property type="component" value="Chromosome X"/>
</dbReference>
<dbReference type="InterPro" id="IPR027417">
    <property type="entry name" value="P-loop_NTPase"/>
</dbReference>
<evidence type="ECO:0000256" key="10">
    <source>
        <dbReference type="ARBA" id="ARBA00022927"/>
    </source>
</evidence>
<evidence type="ECO:0000256" key="3">
    <source>
        <dbReference type="ARBA" id="ARBA00004630"/>
    </source>
</evidence>
<evidence type="ECO:0000256" key="13">
    <source>
        <dbReference type="ARBA" id="ARBA00023288"/>
    </source>
</evidence>
<dbReference type="GO" id="GO:0015031">
    <property type="term" value="P:protein transport"/>
    <property type="evidence" value="ECO:0007669"/>
    <property type="project" value="UniProtKB-KW"/>
</dbReference>
<dbReference type="GO" id="GO:0033162">
    <property type="term" value="C:melanosome membrane"/>
    <property type="evidence" value="ECO:0007669"/>
    <property type="project" value="UniProtKB-SubCell"/>
</dbReference>
<dbReference type="InterPro" id="IPR001806">
    <property type="entry name" value="Small_GTPase"/>
</dbReference>
<dbReference type="GO" id="GO:0031902">
    <property type="term" value="C:late endosome membrane"/>
    <property type="evidence" value="ECO:0007669"/>
    <property type="project" value="UniProtKB-SubCell"/>
</dbReference>
<comment type="subcellular location">
    <subcellularLocation>
        <location evidence="17">Cytoplasmic vesicle</location>
        <location evidence="17">Autophagosome membrane</location>
        <topology evidence="17">Peripheral membrane protein</topology>
        <orientation evidence="17">Cytoplasmic side</orientation>
    </subcellularLocation>
    <subcellularLocation>
        <location evidence="16">Cytoplasmic vesicle</location>
        <location evidence="16">Phagosome membrane</location>
        <topology evidence="16">Peripheral membrane protein</topology>
        <orientation evidence="16">Cytoplasmic side</orientation>
    </subcellularLocation>
    <subcellularLocation>
        <location evidence="1">Late endosome membrane</location>
        <topology evidence="1">Peripheral membrane protein</topology>
        <orientation evidence="1">Cytoplasmic side</orientation>
    </subcellularLocation>
    <subcellularLocation>
        <location evidence="2">Lipid droplet</location>
    </subcellularLocation>
    <subcellularLocation>
        <location evidence="3">Lysosome membrane</location>
        <topology evidence="3">Peripheral membrane protein</topology>
        <orientation evidence="3">Cytoplasmic side</orientation>
    </subcellularLocation>
    <subcellularLocation>
        <location evidence="15">Melanosome membrane</location>
        <topology evidence="15">Peripheral membrane protein</topology>
        <orientation evidence="15">Cytoplasmic side</orientation>
    </subcellularLocation>
</comment>
<keyword evidence="9" id="KW-0967">Endosome</keyword>
<evidence type="ECO:0000256" key="8">
    <source>
        <dbReference type="ARBA" id="ARBA00022741"/>
    </source>
</evidence>
<comment type="similarity">
    <text evidence="4">Belongs to the small GTPase superfamily. Rab family.</text>
</comment>
<proteinExistence type="inferred from homology"/>
<accession>A6K2C3</accession>
<evidence type="ECO:0000256" key="19">
    <source>
        <dbReference type="ARBA" id="ARBA00047660"/>
    </source>
</evidence>
<keyword evidence="14" id="KW-0636">Prenylation</keyword>
<evidence type="ECO:0000256" key="1">
    <source>
        <dbReference type="ARBA" id="ARBA00004492"/>
    </source>
</evidence>
<keyword evidence="13" id="KW-0449">Lipoprotein</keyword>
<evidence type="ECO:0000256" key="15">
    <source>
        <dbReference type="ARBA" id="ARBA00037798"/>
    </source>
</evidence>
<keyword evidence="11" id="KW-0342">GTP-binding</keyword>
<dbReference type="SUPFAM" id="SSF52540">
    <property type="entry name" value="P-loop containing nucleoside triphosphate hydrolases"/>
    <property type="match status" value="1"/>
</dbReference>
<dbReference type="EMBL" id="CH474014">
    <property type="protein sequence ID" value="EDL90607.1"/>
    <property type="molecule type" value="Genomic_DNA"/>
</dbReference>
<keyword evidence="10" id="KW-0653">Protein transport</keyword>
<evidence type="ECO:0000256" key="9">
    <source>
        <dbReference type="ARBA" id="ARBA00022753"/>
    </source>
</evidence>
<evidence type="ECO:0000313" key="21">
    <source>
        <dbReference type="Proteomes" id="UP000234681"/>
    </source>
</evidence>
<dbReference type="GO" id="GO:0005765">
    <property type="term" value="C:lysosomal membrane"/>
    <property type="evidence" value="ECO:0007669"/>
    <property type="project" value="UniProtKB-SubCell"/>
</dbReference>
<organism evidence="20 21">
    <name type="scientific">Rattus norvegicus</name>
    <name type="common">Rat</name>
    <dbReference type="NCBI Taxonomy" id="10116"/>
    <lineage>
        <taxon>Eukaryota</taxon>
        <taxon>Metazoa</taxon>
        <taxon>Chordata</taxon>
        <taxon>Craniata</taxon>
        <taxon>Vertebrata</taxon>
        <taxon>Euteleostomi</taxon>
        <taxon>Mammalia</taxon>
        <taxon>Eutheria</taxon>
        <taxon>Euarchontoglires</taxon>
        <taxon>Glires</taxon>
        <taxon>Rodentia</taxon>
        <taxon>Myomorpha</taxon>
        <taxon>Muroidea</taxon>
        <taxon>Muridae</taxon>
        <taxon>Murinae</taxon>
        <taxon>Rattus</taxon>
    </lineage>
</organism>
<evidence type="ECO:0000256" key="6">
    <source>
        <dbReference type="ARBA" id="ARBA00022481"/>
    </source>
</evidence>
<name>A6K2C3_RAT</name>
<keyword evidence="12" id="KW-0472">Membrane</keyword>
<dbReference type="GO" id="GO:0030670">
    <property type="term" value="C:phagocytic vesicle membrane"/>
    <property type="evidence" value="ECO:0007669"/>
    <property type="project" value="UniProtKB-SubCell"/>
</dbReference>
<reference evidence="20 21" key="1">
    <citation type="submission" date="2005-09" db="EMBL/GenBank/DDBJ databases">
        <authorList>
            <person name="Mural R.J."/>
            <person name="Li P.W."/>
            <person name="Adams M.D."/>
            <person name="Amanatides P.G."/>
            <person name="Baden-Tillson H."/>
            <person name="Barnstead M."/>
            <person name="Chin S.H."/>
            <person name="Dew I."/>
            <person name="Evans C.A."/>
            <person name="Ferriera S."/>
            <person name="Flanigan M."/>
            <person name="Fosler C."/>
            <person name="Glodek A."/>
            <person name="Gu Z."/>
            <person name="Holt R.A."/>
            <person name="Jennings D."/>
            <person name="Kraft C.L."/>
            <person name="Lu F."/>
            <person name="Nguyen T."/>
            <person name="Nusskern D.R."/>
            <person name="Pfannkoch C.M."/>
            <person name="Sitter C."/>
            <person name="Sutton G.G."/>
            <person name="Venter J.C."/>
            <person name="Wang Z."/>
            <person name="Woodage T."/>
            <person name="Zheng X.H."/>
            <person name="Zhong F."/>
        </authorList>
    </citation>
    <scope>NUCLEOTIDE SEQUENCE [LARGE SCALE GENOMIC DNA]</scope>
    <source>
        <strain>BN</strain>
        <strain evidence="21">Sprague-Dawley</strain>
    </source>
</reference>
<dbReference type="AlphaFoldDB" id="A6K2C3"/>
<keyword evidence="8" id="KW-0547">Nucleotide-binding</keyword>
<dbReference type="Gene3D" id="3.40.50.300">
    <property type="entry name" value="P-loop containing nucleotide triphosphate hydrolases"/>
    <property type="match status" value="1"/>
</dbReference>
<dbReference type="GO" id="GO:0005811">
    <property type="term" value="C:lipid droplet"/>
    <property type="evidence" value="ECO:0007669"/>
    <property type="project" value="UniProtKB-SubCell"/>
</dbReference>
<dbReference type="GO" id="GO:0005525">
    <property type="term" value="F:GTP binding"/>
    <property type="evidence" value="ECO:0007669"/>
    <property type="project" value="UniProtKB-KW"/>
</dbReference>
<evidence type="ECO:0000256" key="18">
    <source>
        <dbReference type="ARBA" id="ARBA00039497"/>
    </source>
</evidence>
<dbReference type="GO" id="GO:0000421">
    <property type="term" value="C:autophagosome membrane"/>
    <property type="evidence" value="ECO:0007669"/>
    <property type="project" value="UniProtKB-SubCell"/>
</dbReference>
<protein>
    <recommendedName>
        <fullName evidence="18">Ras-related protein Rab-7a</fullName>
    </recommendedName>
</protein>
<dbReference type="PANTHER" id="PTHR47981:SF13">
    <property type="entry name" value="RAS-RELATED PROTEIN RAB-7A"/>
    <property type="match status" value="1"/>
</dbReference>
<evidence type="ECO:0000256" key="14">
    <source>
        <dbReference type="ARBA" id="ARBA00023289"/>
    </source>
</evidence>
<evidence type="ECO:0000256" key="5">
    <source>
        <dbReference type="ARBA" id="ARBA00022448"/>
    </source>
</evidence>
<comment type="catalytic activity">
    <reaction evidence="19">
        <text>GTP + H2O = GDP + phosphate + H(+)</text>
        <dbReference type="Rhea" id="RHEA:19669"/>
        <dbReference type="ChEBI" id="CHEBI:15377"/>
        <dbReference type="ChEBI" id="CHEBI:15378"/>
        <dbReference type="ChEBI" id="CHEBI:37565"/>
        <dbReference type="ChEBI" id="CHEBI:43474"/>
        <dbReference type="ChEBI" id="CHEBI:58189"/>
        <dbReference type="EC" id="3.6.5.2"/>
    </reaction>
    <physiologicalReaction direction="left-to-right" evidence="19">
        <dbReference type="Rhea" id="RHEA:19670"/>
    </physiologicalReaction>
</comment>
<keyword evidence="7" id="KW-0551">Lipid droplet</keyword>
<dbReference type="PANTHER" id="PTHR47981">
    <property type="entry name" value="RAB FAMILY"/>
    <property type="match status" value="1"/>
</dbReference>
<evidence type="ECO:0000313" key="20">
    <source>
        <dbReference type="EMBL" id="EDL90607.1"/>
    </source>
</evidence>
<evidence type="ECO:0000256" key="4">
    <source>
        <dbReference type="ARBA" id="ARBA00006270"/>
    </source>
</evidence>